<name>A0A0W0XSI2_9GAMM</name>
<keyword evidence="3" id="KW-1185">Reference proteome</keyword>
<dbReference type="EMBL" id="LNYS01000020">
    <property type="protein sequence ID" value="KTD47465.1"/>
    <property type="molecule type" value="Genomic_DNA"/>
</dbReference>
<dbReference type="RefSeq" id="WP_058508477.1">
    <property type="nucleotide sequence ID" value="NZ_CAAAIK010000025.1"/>
</dbReference>
<comment type="caution">
    <text evidence="2">The sequence shown here is derived from an EMBL/GenBank/DDBJ whole genome shotgun (WGS) entry which is preliminary data.</text>
</comment>
<proteinExistence type="predicted"/>
<feature type="compositionally biased region" description="Basic and acidic residues" evidence="1">
    <location>
        <begin position="324"/>
        <end position="334"/>
    </location>
</feature>
<protein>
    <submittedName>
        <fullName evidence="2">Uncharacterized protein</fullName>
    </submittedName>
</protein>
<feature type="compositionally biased region" description="Basic and acidic residues" evidence="1">
    <location>
        <begin position="746"/>
        <end position="758"/>
    </location>
</feature>
<dbReference type="Proteomes" id="UP000054618">
    <property type="component" value="Unassembled WGS sequence"/>
</dbReference>
<reference evidence="2 3" key="1">
    <citation type="submission" date="2015-11" db="EMBL/GenBank/DDBJ databases">
        <title>Genomic analysis of 38 Legionella species identifies large and diverse effector repertoires.</title>
        <authorList>
            <person name="Burstein D."/>
            <person name="Amaro F."/>
            <person name="Zusman T."/>
            <person name="Lifshitz Z."/>
            <person name="Cohen O."/>
            <person name="Gilbert J.A."/>
            <person name="Pupko T."/>
            <person name="Shuman H.A."/>
            <person name="Segal G."/>
        </authorList>
    </citation>
    <scope>NUCLEOTIDE SEQUENCE [LARGE SCALE GENOMIC DNA]</scope>
    <source>
        <strain evidence="2 3">CDC#1442-AUS-E</strain>
    </source>
</reference>
<feature type="region of interest" description="Disordered" evidence="1">
    <location>
        <begin position="320"/>
        <end position="342"/>
    </location>
</feature>
<evidence type="ECO:0000256" key="1">
    <source>
        <dbReference type="SAM" id="MobiDB-lite"/>
    </source>
</evidence>
<dbReference type="PATRIC" id="fig|45073.5.peg.2526"/>
<dbReference type="OrthoDB" id="9926525at2"/>
<evidence type="ECO:0000313" key="3">
    <source>
        <dbReference type="Proteomes" id="UP000054618"/>
    </source>
</evidence>
<gene>
    <name evidence="2" type="ORF">Lqui_2391</name>
</gene>
<evidence type="ECO:0000313" key="2">
    <source>
        <dbReference type="EMBL" id="KTD47465.1"/>
    </source>
</evidence>
<accession>A0A0W0XSI2</accession>
<organism evidence="2 3">
    <name type="scientific">Legionella quinlivanii</name>
    <dbReference type="NCBI Taxonomy" id="45073"/>
    <lineage>
        <taxon>Bacteria</taxon>
        <taxon>Pseudomonadati</taxon>
        <taxon>Pseudomonadota</taxon>
        <taxon>Gammaproteobacteria</taxon>
        <taxon>Legionellales</taxon>
        <taxon>Legionellaceae</taxon>
        <taxon>Legionella</taxon>
    </lineage>
</organism>
<dbReference type="AlphaFoldDB" id="A0A0W0XSI2"/>
<sequence>MPSIDEFQSQLNGLREGIKNSLNLSRASIKNLLKENLFYINGYVIGLQDSVYQSIWLDILQGWNEALKDIKNNQLPPPAELGSRKNYSPAQTLGYLRCCGVSYSEHPHYQEQLQALALQASQSALPKEISAPLLTPTIAPILDSTAESTSLNQENVELLLAGNSDAKSHNQPLPLSQLFDGRSCYYIQGYISGLSNIKFNRIWELYLSGWISAANDIAASQQEDLLNLYSRKTEDNISYILGYYDYCGYSVTDSRYLQLLTDLNSQQTVYGQGMRAAMQWSTISIRPAIPPASAVISTASSSHIPATSINTAALADAAETSGSTEKRKISKDTKAGAQSKASNEKLIQKRKKILSDITMPQFITEEMGMLFLQRCDTARVRVYEDLHGKKIDVSSTPLKSKKAIHELASEINKGLEDLNRPQGYLIEEQLSSRKNKLSLKMIASFAYYLAYHGRNYRGDTLSGAEVLSMISKECEKEKINSLQELIKHIAAGNMPCFYKAESPEKQPAQEARIRIQPISPPASSCSSTSSSSYKRLASALNYASEASGDPTKKRKTAADTNNTKALHSLLFIDGQAAANRSSEKVIKKRKEALEGIILPPFINQEMAIEFLQKFHSGRSRAYDAIRGAEKPETGIAPRWRGLWKANAIHDLAAELNKKLEELYDSSLDYFTERDFPARHNDLLTESMRRLAYYLGYHGRNDHGKPFGNSEIISILVRECKTGNIDSVQALIRHVAAGRMPSFYKTEPIEKAPEPEKEPLQNLMAP</sequence>
<feature type="region of interest" description="Disordered" evidence="1">
    <location>
        <begin position="746"/>
        <end position="765"/>
    </location>
</feature>